<organism evidence="3 4">
    <name type="scientific">Pan troglodytes</name>
    <name type="common">Chimpanzee</name>
    <dbReference type="NCBI Taxonomy" id="9598"/>
    <lineage>
        <taxon>Eukaryota</taxon>
        <taxon>Metazoa</taxon>
        <taxon>Chordata</taxon>
        <taxon>Craniata</taxon>
        <taxon>Vertebrata</taxon>
        <taxon>Euteleostomi</taxon>
        <taxon>Mammalia</taxon>
        <taxon>Eutheria</taxon>
        <taxon>Euarchontoglires</taxon>
        <taxon>Primates</taxon>
        <taxon>Haplorrhini</taxon>
        <taxon>Catarrhini</taxon>
        <taxon>Hominidae</taxon>
        <taxon>Pan</taxon>
    </lineage>
</organism>
<dbReference type="PANTHER" id="PTHR48169:SF7">
    <property type="entry name" value="CASPASE 10"/>
    <property type="match status" value="1"/>
</dbReference>
<dbReference type="GO" id="GO:0006915">
    <property type="term" value="P:apoptotic process"/>
    <property type="evidence" value="ECO:0007669"/>
    <property type="project" value="UniProtKB-KW"/>
</dbReference>
<dbReference type="Pfam" id="PF01335">
    <property type="entry name" value="DED"/>
    <property type="match status" value="1"/>
</dbReference>
<accession>A0A2J8N550</accession>
<evidence type="ECO:0000313" key="4">
    <source>
        <dbReference type="Proteomes" id="UP000236370"/>
    </source>
</evidence>
<comment type="caution">
    <text evidence="3">The sequence shown here is derived from an EMBL/GenBank/DDBJ whole genome shotgun (WGS) entry which is preliminary data.</text>
</comment>
<dbReference type="Gene3D" id="1.10.533.10">
    <property type="entry name" value="Death Domain, Fas"/>
    <property type="match status" value="1"/>
</dbReference>
<dbReference type="PANTHER" id="PTHR48169">
    <property type="entry name" value="DED DOMAIN-CONTAINING PROTEIN"/>
    <property type="match status" value="1"/>
</dbReference>
<dbReference type="EMBL" id="NBAG03000236">
    <property type="protein sequence ID" value="PNI66892.1"/>
    <property type="molecule type" value="Genomic_DNA"/>
</dbReference>
<dbReference type="InterPro" id="IPR011029">
    <property type="entry name" value="DEATH-like_dom_sf"/>
</dbReference>
<proteinExistence type="predicted"/>
<dbReference type="GO" id="GO:0042981">
    <property type="term" value="P:regulation of apoptotic process"/>
    <property type="evidence" value="ECO:0007669"/>
    <property type="project" value="InterPro"/>
</dbReference>
<dbReference type="AlphaFoldDB" id="A0A2J8N550"/>
<dbReference type="FunFam" id="1.10.533.10:FF:000038">
    <property type="entry name" value="Caspase 10"/>
    <property type="match status" value="1"/>
</dbReference>
<sequence length="118" mass="13689">MKSQGQHWCSSSDKNCKVSFREKLLIIDSNLGVQDVENLKFLCIGLVPNKKLEKSSSASDVFEHLLAEDLLSEDDPFFLAELLYIIRQKKLLQHLNYTKEEVERLLPTRQRVSLFRPP</sequence>
<evidence type="ECO:0000256" key="1">
    <source>
        <dbReference type="ARBA" id="ARBA00022703"/>
    </source>
</evidence>
<dbReference type="SMART" id="SM00031">
    <property type="entry name" value="DED"/>
    <property type="match status" value="1"/>
</dbReference>
<dbReference type="Proteomes" id="UP000236370">
    <property type="component" value="Unassembled WGS sequence"/>
</dbReference>
<feature type="domain" description="DED" evidence="2">
    <location>
        <begin position="19"/>
        <end position="97"/>
    </location>
</feature>
<protein>
    <submittedName>
        <fullName evidence="3">CASP10 isoform 5</fullName>
    </submittedName>
</protein>
<dbReference type="PROSITE" id="PS50168">
    <property type="entry name" value="DED"/>
    <property type="match status" value="1"/>
</dbReference>
<name>A0A2J8N550_PANTR</name>
<reference evidence="3 4" key="1">
    <citation type="submission" date="2017-12" db="EMBL/GenBank/DDBJ databases">
        <title>High-resolution comparative analysis of great ape genomes.</title>
        <authorList>
            <person name="Pollen A."/>
            <person name="Hastie A."/>
            <person name="Hormozdiari F."/>
            <person name="Dougherty M."/>
            <person name="Liu R."/>
            <person name="Chaisson M."/>
            <person name="Hoppe E."/>
            <person name="Hill C."/>
            <person name="Pang A."/>
            <person name="Hillier L."/>
            <person name="Baker C."/>
            <person name="Armstrong J."/>
            <person name="Shendure J."/>
            <person name="Paten B."/>
            <person name="Wilson R."/>
            <person name="Chao H."/>
            <person name="Schneider V."/>
            <person name="Ventura M."/>
            <person name="Kronenberg Z."/>
            <person name="Murali S."/>
            <person name="Gordon D."/>
            <person name="Cantsilieris S."/>
            <person name="Munson K."/>
            <person name="Nelson B."/>
            <person name="Raja A."/>
            <person name="Underwood J."/>
            <person name="Diekhans M."/>
            <person name="Fiddes I."/>
            <person name="Haussler D."/>
            <person name="Eichler E."/>
        </authorList>
    </citation>
    <scope>NUCLEOTIDE SEQUENCE [LARGE SCALE GENOMIC DNA]</scope>
    <source>
        <strain evidence="3">Yerkes chimp pedigree #C0471</strain>
    </source>
</reference>
<dbReference type="InterPro" id="IPR001875">
    <property type="entry name" value="DED_dom"/>
</dbReference>
<evidence type="ECO:0000313" key="3">
    <source>
        <dbReference type="EMBL" id="PNI66892.1"/>
    </source>
</evidence>
<evidence type="ECO:0000259" key="2">
    <source>
        <dbReference type="PROSITE" id="PS50168"/>
    </source>
</evidence>
<dbReference type="SUPFAM" id="SSF47986">
    <property type="entry name" value="DEATH domain"/>
    <property type="match status" value="1"/>
</dbReference>
<keyword evidence="1" id="KW-0053">Apoptosis</keyword>
<gene>
    <name evidence="3" type="ORF">CK820_G0014826</name>
</gene>